<dbReference type="InterPro" id="IPR029024">
    <property type="entry name" value="TerB-like"/>
</dbReference>
<evidence type="ECO:0000313" key="1">
    <source>
        <dbReference type="EMBL" id="EAY31341.1"/>
    </source>
</evidence>
<dbReference type="Proteomes" id="UP000004095">
    <property type="component" value="Unassembled WGS sequence"/>
</dbReference>
<comment type="caution">
    <text evidence="1">The sequence shown here is derived from an EMBL/GenBank/DDBJ whole genome shotgun (WGS) entry which is preliminary data.</text>
</comment>
<dbReference type="PANTHER" id="PTHR34935">
    <property type="entry name" value="PROTEIN TIC110, CHLOROPLASTIC"/>
    <property type="match status" value="1"/>
</dbReference>
<evidence type="ECO:0000313" key="2">
    <source>
        <dbReference type="Proteomes" id="UP000004095"/>
    </source>
</evidence>
<protein>
    <submittedName>
        <fullName evidence="1">Uncharacterized protein</fullName>
    </submittedName>
</protein>
<dbReference type="InterPro" id="IPR031610">
    <property type="entry name" value="TIC110"/>
</dbReference>
<dbReference type="EMBL" id="AAWS01000003">
    <property type="protein sequence ID" value="EAY31341.1"/>
    <property type="molecule type" value="Genomic_DNA"/>
</dbReference>
<accession>A1ZE33</accession>
<dbReference type="AlphaFoldDB" id="A1ZE33"/>
<dbReference type="SUPFAM" id="SSF158682">
    <property type="entry name" value="TerB-like"/>
    <property type="match status" value="1"/>
</dbReference>
<gene>
    <name evidence="1" type="ORF">M23134_04174</name>
</gene>
<dbReference type="GO" id="GO:0045037">
    <property type="term" value="P:protein import into chloroplast stroma"/>
    <property type="evidence" value="ECO:0007669"/>
    <property type="project" value="TreeGrafter"/>
</dbReference>
<dbReference type="eggNOG" id="ENOG5032UHD">
    <property type="taxonomic scope" value="Bacteria"/>
</dbReference>
<name>A1ZE33_MICM2</name>
<reference evidence="1 2" key="1">
    <citation type="submission" date="2007-01" db="EMBL/GenBank/DDBJ databases">
        <authorList>
            <person name="Haygood M."/>
            <person name="Podell S."/>
            <person name="Anderson C."/>
            <person name="Hopkinson B."/>
            <person name="Roe K."/>
            <person name="Barbeau K."/>
            <person name="Gaasterland T."/>
            <person name="Ferriera S."/>
            <person name="Johnson J."/>
            <person name="Kravitz S."/>
            <person name="Beeson K."/>
            <person name="Sutton G."/>
            <person name="Rogers Y.-H."/>
            <person name="Friedman R."/>
            <person name="Frazier M."/>
            <person name="Venter J.C."/>
        </authorList>
    </citation>
    <scope>NUCLEOTIDE SEQUENCE [LARGE SCALE GENOMIC DNA]</scope>
    <source>
        <strain evidence="1 2">ATCC 23134</strain>
    </source>
</reference>
<organism evidence="1 2">
    <name type="scientific">Microscilla marina ATCC 23134</name>
    <dbReference type="NCBI Taxonomy" id="313606"/>
    <lineage>
        <taxon>Bacteria</taxon>
        <taxon>Pseudomonadati</taxon>
        <taxon>Bacteroidota</taxon>
        <taxon>Cytophagia</taxon>
        <taxon>Cytophagales</taxon>
        <taxon>Microscillaceae</taxon>
        <taxon>Microscilla</taxon>
    </lineage>
</organism>
<keyword evidence="2" id="KW-1185">Reference proteome</keyword>
<sequence length="362" mass="41830">MEHHIYKKKELVKGGFLKNLLGQKVKENALIEINNLLAEKELTSITVDEVQNIAAKYKVNLEGEFNNDVLVFYTDYLRSCLDDKYLSEEELADLKHLKFILGINDKEVDIIHSQLAGEIYKVEVEKAIEDGMLDDDEKQLMEKLQNDLKLPTDVAEKIYQTSGQELLNNFMNNALSDEMLSPEEEAELQKIAQNLNAEVKLDSATRANLDKYKLFWQIENDEIPELEVNIGLPRKEKCYFQTKADWLENAIHPDIDHSTRSGLRIKIAKGDYWRNIHKQEKTLHEKEWNHIDNGQLYLTNKKIIFKGAKGDKIILLNRITEFEVYINGIFLEKEKGINPFLNFGANTDIFAMLLGKAISQLD</sequence>
<dbReference type="PANTHER" id="PTHR34935:SF3">
    <property type="entry name" value="PROTEIN TIC110, CHLOROPLASTIC"/>
    <property type="match status" value="1"/>
</dbReference>
<proteinExistence type="predicted"/>
<dbReference type="OrthoDB" id="740753at2"/>
<dbReference type="Pfam" id="PF16940">
    <property type="entry name" value="Tic110"/>
    <property type="match status" value="1"/>
</dbReference>
<dbReference type="RefSeq" id="WP_002693916.1">
    <property type="nucleotide sequence ID" value="NZ_AAWS01000003.1"/>
</dbReference>